<feature type="repeat" description="ANK" evidence="1">
    <location>
        <begin position="712"/>
        <end position="744"/>
    </location>
</feature>
<dbReference type="AlphaFoldDB" id="E4X0R6"/>
<dbReference type="OrthoDB" id="5406014at2759"/>
<dbReference type="InParanoid" id="E4X0R6"/>
<evidence type="ECO:0000313" key="4">
    <source>
        <dbReference type="EMBL" id="CBY22950.1"/>
    </source>
</evidence>
<dbReference type="Proteomes" id="UP000001307">
    <property type="component" value="Unassembled WGS sequence"/>
</dbReference>
<feature type="region of interest" description="Disordered" evidence="3">
    <location>
        <begin position="501"/>
        <end position="520"/>
    </location>
</feature>
<dbReference type="Gene3D" id="1.25.40.20">
    <property type="entry name" value="Ankyrin repeat-containing domain"/>
    <property type="match status" value="1"/>
</dbReference>
<feature type="repeat" description="ANK" evidence="1">
    <location>
        <begin position="745"/>
        <end position="767"/>
    </location>
</feature>
<evidence type="ECO:0000256" key="2">
    <source>
        <dbReference type="SAM" id="Coils"/>
    </source>
</evidence>
<dbReference type="GO" id="GO:0005856">
    <property type="term" value="C:cytoskeleton"/>
    <property type="evidence" value="ECO:0007669"/>
    <property type="project" value="TreeGrafter"/>
</dbReference>
<evidence type="ECO:0000256" key="3">
    <source>
        <dbReference type="SAM" id="MobiDB-lite"/>
    </source>
</evidence>
<reference evidence="4 5" key="1">
    <citation type="journal article" date="2010" name="Science">
        <title>Plasticity of animal genome architecture unmasked by rapid evolution of a pelagic tunicate.</title>
        <authorList>
            <person name="Denoeud F."/>
            <person name="Henriet S."/>
            <person name="Mungpakdee S."/>
            <person name="Aury J.M."/>
            <person name="Da Silva C."/>
            <person name="Brinkmann H."/>
            <person name="Mikhaleva J."/>
            <person name="Olsen L.C."/>
            <person name="Jubin C."/>
            <person name="Canestro C."/>
            <person name="Bouquet J.M."/>
            <person name="Danks G."/>
            <person name="Poulain J."/>
            <person name="Campsteijn C."/>
            <person name="Adamski M."/>
            <person name="Cross I."/>
            <person name="Yadetie F."/>
            <person name="Muffato M."/>
            <person name="Louis A."/>
            <person name="Butcher S."/>
            <person name="Tsagkogeorga G."/>
            <person name="Konrad A."/>
            <person name="Singh S."/>
            <person name="Jensen M.F."/>
            <person name="Cong E.H."/>
            <person name="Eikeseth-Otteraa H."/>
            <person name="Noel B."/>
            <person name="Anthouard V."/>
            <person name="Porcel B.M."/>
            <person name="Kachouri-Lafond R."/>
            <person name="Nishino A."/>
            <person name="Ugolini M."/>
            <person name="Chourrout P."/>
            <person name="Nishida H."/>
            <person name="Aasland R."/>
            <person name="Huzurbazar S."/>
            <person name="Westhof E."/>
            <person name="Delsuc F."/>
            <person name="Lehrach H."/>
            <person name="Reinhardt R."/>
            <person name="Weissenbach J."/>
            <person name="Roy S.W."/>
            <person name="Artiguenave F."/>
            <person name="Postlethwait J.H."/>
            <person name="Manak J.R."/>
            <person name="Thompson E.M."/>
            <person name="Jaillon O."/>
            <person name="Du Pasquier L."/>
            <person name="Boudinot P."/>
            <person name="Liberles D.A."/>
            <person name="Volff J.N."/>
            <person name="Philippe H."/>
            <person name="Lenhard B."/>
            <person name="Roest Crollius H."/>
            <person name="Wincker P."/>
            <person name="Chourrout D."/>
        </authorList>
    </citation>
    <scope>NUCLEOTIDE SEQUENCE [LARGE SCALE GENOMIC DNA]</scope>
</reference>
<dbReference type="SMART" id="SM00248">
    <property type="entry name" value="ANK"/>
    <property type="match status" value="4"/>
</dbReference>
<dbReference type="InterPro" id="IPR002110">
    <property type="entry name" value="Ankyrin_rpt"/>
</dbReference>
<organism evidence="4 5">
    <name type="scientific">Oikopleura dioica</name>
    <name type="common">Tunicate</name>
    <dbReference type="NCBI Taxonomy" id="34765"/>
    <lineage>
        <taxon>Eukaryota</taxon>
        <taxon>Metazoa</taxon>
        <taxon>Chordata</taxon>
        <taxon>Tunicata</taxon>
        <taxon>Appendicularia</taxon>
        <taxon>Copelata</taxon>
        <taxon>Oikopleuridae</taxon>
        <taxon>Oikopleura</taxon>
    </lineage>
</organism>
<name>E4X0R6_OIKDI</name>
<evidence type="ECO:0000313" key="5">
    <source>
        <dbReference type="Proteomes" id="UP000001307"/>
    </source>
</evidence>
<feature type="coiled-coil region" evidence="2">
    <location>
        <begin position="87"/>
        <end position="167"/>
    </location>
</feature>
<dbReference type="GO" id="GO:0030837">
    <property type="term" value="P:negative regulation of actin filament polymerization"/>
    <property type="evidence" value="ECO:0007669"/>
    <property type="project" value="InterPro"/>
</dbReference>
<keyword evidence="1" id="KW-0040">ANK repeat</keyword>
<feature type="repeat" description="ANK" evidence="1">
    <location>
        <begin position="635"/>
        <end position="657"/>
    </location>
</feature>
<feature type="compositionally biased region" description="Polar residues" evidence="3">
    <location>
        <begin position="345"/>
        <end position="354"/>
    </location>
</feature>
<feature type="compositionally biased region" description="Basic and acidic residues" evidence="3">
    <location>
        <begin position="40"/>
        <end position="49"/>
    </location>
</feature>
<feature type="region of interest" description="Disordered" evidence="3">
    <location>
        <begin position="1"/>
        <end position="25"/>
    </location>
</feature>
<feature type="region of interest" description="Disordered" evidence="3">
    <location>
        <begin position="37"/>
        <end position="62"/>
    </location>
</feature>
<dbReference type="EMBL" id="FN653020">
    <property type="protein sequence ID" value="CBY22950.1"/>
    <property type="molecule type" value="Genomic_DNA"/>
</dbReference>
<dbReference type="PROSITE" id="PS50297">
    <property type="entry name" value="ANK_REP_REGION"/>
    <property type="match status" value="2"/>
</dbReference>
<dbReference type="InterPro" id="IPR047184">
    <property type="entry name" value="KANK1-4"/>
</dbReference>
<dbReference type="SUPFAM" id="SSF48403">
    <property type="entry name" value="Ankyrin repeat"/>
    <property type="match status" value="1"/>
</dbReference>
<dbReference type="PROSITE" id="PS50088">
    <property type="entry name" value="ANK_REPEAT"/>
    <property type="match status" value="3"/>
</dbReference>
<keyword evidence="5" id="KW-1185">Reference proteome</keyword>
<feature type="compositionally biased region" description="Polar residues" evidence="3">
    <location>
        <begin position="293"/>
        <end position="302"/>
    </location>
</feature>
<dbReference type="GO" id="GO:0005737">
    <property type="term" value="C:cytoplasm"/>
    <property type="evidence" value="ECO:0007669"/>
    <property type="project" value="TreeGrafter"/>
</dbReference>
<dbReference type="InterPro" id="IPR036770">
    <property type="entry name" value="Ankyrin_rpt-contain_sf"/>
</dbReference>
<protein>
    <submittedName>
        <fullName evidence="4">Uncharacterized protein</fullName>
    </submittedName>
</protein>
<feature type="region of interest" description="Disordered" evidence="3">
    <location>
        <begin position="266"/>
        <end position="302"/>
    </location>
</feature>
<proteinExistence type="predicted"/>
<accession>E4X0R6</accession>
<gene>
    <name evidence="4" type="ORF">GSOID_T00014873001</name>
</gene>
<evidence type="ECO:0000256" key="1">
    <source>
        <dbReference type="PROSITE-ProRule" id="PRU00023"/>
    </source>
</evidence>
<dbReference type="Pfam" id="PF12796">
    <property type="entry name" value="Ank_2"/>
    <property type="match status" value="2"/>
</dbReference>
<keyword evidence="2" id="KW-0175">Coiled coil</keyword>
<dbReference type="PANTHER" id="PTHR24168">
    <property type="entry name" value="KN MOTIF AND ANKYRIN REPEAT DOMAIN-CONTAINING"/>
    <property type="match status" value="1"/>
</dbReference>
<feature type="region of interest" description="Disordered" evidence="3">
    <location>
        <begin position="342"/>
        <end position="363"/>
    </location>
</feature>
<sequence>MGERSETRSAQRLGPEGCEKPQITSICTNTVRSRVQNFSKHNDGSRRWIESPTPSNDSTEGEMGFVREKMHDALGRLRELEDQANSIPKLQVQISILEQQKAQLQRDLAQERESNRDMDRSAESVRDQWIQNEKKLKIENEALLSHIKQLESIVEKVNCEVRSIAAQTDFSCLRRNARREVLHIEDDYESSDSSSLSDFSVKKRKRKPPTRSVACGGFEYLDNIICYDRTTLRSVGIGTATSARDFGSYVNFRTERQFHNKVDKSVGNHVESRSVASHAKPSTREKRIGKSRPSISDASTSPLSCFTQNKSVTCELMDSSAPKIVEKTIIEHVQVEPLKPETKDASVNSGIQTKESSDGPDEISTVDAESYVDWFAENSRARRVQTTNAQTSSTETETEKIEYFDFGCSAVESVAAVTCEASTETENESPVLERTEPRTLDLDEDEMLMIFGDKRPVETIESSAGPDSTIDEETLEIVRIFTFENPQVVEEILNAKLLEPEENESDEVTPIPDNDSSIDSKETIPEELSNIYEKLTDTATVLPKPDFGSDGYKLLTDVEEDYELPEGVYDQILLIEQLCKAGDGEFDPPKELKREWFNVSGKPNSRAQWLDLFISSVQKHGPSALPVIVNSYDANGNCALHYAVSHGNMDVVQRLVQCKSVNVDLFNKAGYTASMLAALIDTSSANQPDKRDLTSLMQLFRRADLNLKSKKEFQTALMLAASHGRRDTVRYLLMNDCFVDQQDEEGSTALMCASEHGHVEIVKLLLDMPSCDPSIMDNDDATALQIAMDNGHRDIGVLLYAKMEFSE</sequence>
<dbReference type="PANTHER" id="PTHR24168:SF21">
    <property type="entry name" value="KANK, ISOFORM D"/>
    <property type="match status" value="1"/>
</dbReference>